<organism evidence="5">
    <name type="scientific">Tuwongella immobilis</name>
    <dbReference type="NCBI Taxonomy" id="692036"/>
    <lineage>
        <taxon>Bacteria</taxon>
        <taxon>Pseudomonadati</taxon>
        <taxon>Planctomycetota</taxon>
        <taxon>Planctomycetia</taxon>
        <taxon>Gemmatales</taxon>
        <taxon>Gemmataceae</taxon>
        <taxon>Tuwongella</taxon>
    </lineage>
</organism>
<evidence type="ECO:0000313" key="5">
    <source>
        <dbReference type="EMBL" id="VIP02673.1"/>
    </source>
</evidence>
<dbReference type="InterPro" id="IPR011006">
    <property type="entry name" value="CheY-like_superfamily"/>
</dbReference>
<dbReference type="SMART" id="SM00220">
    <property type="entry name" value="S_TKc"/>
    <property type="match status" value="1"/>
</dbReference>
<dbReference type="PROSITE" id="PS00108">
    <property type="entry name" value="PROTEIN_KINASE_ST"/>
    <property type="match status" value="1"/>
</dbReference>
<dbReference type="PROSITE" id="PS51832">
    <property type="entry name" value="HD_GYP"/>
    <property type="match status" value="1"/>
</dbReference>
<dbReference type="CDD" id="cd00077">
    <property type="entry name" value="HDc"/>
    <property type="match status" value="1"/>
</dbReference>
<gene>
    <name evidence="5" type="ORF">GMBLW1_12870</name>
</gene>
<dbReference type="AlphaFoldDB" id="A0A6C2YNG9"/>
<dbReference type="EMBL" id="LR586016">
    <property type="protein sequence ID" value="VIP02673.1"/>
    <property type="molecule type" value="Genomic_DNA"/>
</dbReference>
<dbReference type="PROSITE" id="PS50011">
    <property type="entry name" value="PROTEIN_KINASE_DOM"/>
    <property type="match status" value="1"/>
</dbReference>
<dbReference type="InterPro" id="IPR037522">
    <property type="entry name" value="HD_GYP_dom"/>
</dbReference>
<feature type="domain" description="Response regulatory" evidence="3">
    <location>
        <begin position="402"/>
        <end position="518"/>
    </location>
</feature>
<evidence type="ECO:0000259" key="2">
    <source>
        <dbReference type="PROSITE" id="PS50011"/>
    </source>
</evidence>
<dbReference type="GO" id="GO:0005524">
    <property type="term" value="F:ATP binding"/>
    <property type="evidence" value="ECO:0007669"/>
    <property type="project" value="InterPro"/>
</dbReference>
<dbReference type="GO" id="GO:0000160">
    <property type="term" value="P:phosphorelay signal transduction system"/>
    <property type="evidence" value="ECO:0007669"/>
    <property type="project" value="InterPro"/>
</dbReference>
<protein>
    <submittedName>
        <fullName evidence="5">Uncharacterized protein</fullName>
    </submittedName>
</protein>
<dbReference type="CDD" id="cd14014">
    <property type="entry name" value="STKc_PknB_like"/>
    <property type="match status" value="1"/>
</dbReference>
<dbReference type="SUPFAM" id="SSF56112">
    <property type="entry name" value="Protein kinase-like (PK-like)"/>
    <property type="match status" value="1"/>
</dbReference>
<proteinExistence type="predicted"/>
<dbReference type="InterPro" id="IPR000719">
    <property type="entry name" value="Prot_kinase_dom"/>
</dbReference>
<reference evidence="5" key="1">
    <citation type="submission" date="2019-04" db="EMBL/GenBank/DDBJ databases">
        <authorList>
            <consortium name="Science for Life Laboratories"/>
        </authorList>
    </citation>
    <scope>NUCLEOTIDE SEQUENCE</scope>
    <source>
        <strain evidence="5">MBLW1</strain>
    </source>
</reference>
<keyword evidence="5" id="KW-0808">Transferase</keyword>
<dbReference type="SUPFAM" id="SSF52172">
    <property type="entry name" value="CheY-like"/>
    <property type="match status" value="1"/>
</dbReference>
<dbReference type="InterPro" id="IPR011009">
    <property type="entry name" value="Kinase-like_dom_sf"/>
</dbReference>
<dbReference type="EMBL" id="LR593887">
    <property type="protein sequence ID" value="VTS02108.1"/>
    <property type="molecule type" value="Genomic_DNA"/>
</dbReference>
<dbReference type="Gene3D" id="3.40.50.2300">
    <property type="match status" value="1"/>
</dbReference>
<dbReference type="InterPro" id="IPR008271">
    <property type="entry name" value="Ser/Thr_kinase_AS"/>
</dbReference>
<keyword evidence="5" id="KW-0418">Kinase</keyword>
<dbReference type="SUPFAM" id="SSF109604">
    <property type="entry name" value="HD-domain/PDEase-like"/>
    <property type="match status" value="1"/>
</dbReference>
<evidence type="ECO:0000259" key="4">
    <source>
        <dbReference type="PROSITE" id="PS51832"/>
    </source>
</evidence>
<dbReference type="RefSeq" id="WP_162657823.1">
    <property type="nucleotide sequence ID" value="NZ_LR593887.1"/>
</dbReference>
<dbReference type="Gene3D" id="1.10.510.10">
    <property type="entry name" value="Transferase(Phosphotransferase) domain 1"/>
    <property type="match status" value="1"/>
</dbReference>
<accession>A0A6C2YNG9</accession>
<keyword evidence="5" id="KW-0723">Serine/threonine-protein kinase</keyword>
<dbReference type="Proteomes" id="UP000464378">
    <property type="component" value="Chromosome"/>
</dbReference>
<evidence type="ECO:0000313" key="6">
    <source>
        <dbReference type="Proteomes" id="UP000464378"/>
    </source>
</evidence>
<feature type="domain" description="HD-GYP" evidence="4">
    <location>
        <begin position="552"/>
        <end position="763"/>
    </location>
</feature>
<dbReference type="GO" id="GO:0004674">
    <property type="term" value="F:protein serine/threonine kinase activity"/>
    <property type="evidence" value="ECO:0007669"/>
    <property type="project" value="UniProtKB-KW"/>
</dbReference>
<dbReference type="PANTHER" id="PTHR45228">
    <property type="entry name" value="CYCLIC DI-GMP PHOSPHODIESTERASE TM_0186-RELATED"/>
    <property type="match status" value="1"/>
</dbReference>
<dbReference type="InterPro" id="IPR001789">
    <property type="entry name" value="Sig_transdc_resp-reg_receiver"/>
</dbReference>
<feature type="domain" description="Protein kinase" evidence="2">
    <location>
        <begin position="97"/>
        <end position="363"/>
    </location>
</feature>
<dbReference type="PANTHER" id="PTHR45228:SF1">
    <property type="entry name" value="CYCLIC DI-GMP PHOSPHODIESTERASE TM_0186"/>
    <property type="match status" value="1"/>
</dbReference>
<dbReference type="Pfam" id="PF00069">
    <property type="entry name" value="Pkinase"/>
    <property type="match status" value="1"/>
</dbReference>
<dbReference type="KEGG" id="tim:GMBLW1_12870"/>
<dbReference type="Gene3D" id="1.10.3210.10">
    <property type="entry name" value="Hypothetical protein af1432"/>
    <property type="match status" value="1"/>
</dbReference>
<dbReference type="Pfam" id="PF13487">
    <property type="entry name" value="HD_5"/>
    <property type="match status" value="1"/>
</dbReference>
<evidence type="ECO:0000259" key="3">
    <source>
        <dbReference type="PROSITE" id="PS50110"/>
    </source>
</evidence>
<dbReference type="InParanoid" id="A0A6C2YNG9"/>
<dbReference type="InterPro" id="IPR003607">
    <property type="entry name" value="HD/PDEase_dom"/>
</dbReference>
<comment type="caution">
    <text evidence="1">Lacks conserved residue(s) required for the propagation of feature annotation.</text>
</comment>
<evidence type="ECO:0000256" key="1">
    <source>
        <dbReference type="PROSITE-ProRule" id="PRU00169"/>
    </source>
</evidence>
<keyword evidence="6" id="KW-1185">Reference proteome</keyword>
<name>A0A6C2YNG9_9BACT</name>
<dbReference type="InterPro" id="IPR052020">
    <property type="entry name" value="Cyclic_di-GMP/3'3'-cGAMP_PDE"/>
</dbReference>
<dbReference type="PROSITE" id="PS50110">
    <property type="entry name" value="RESPONSE_REGULATORY"/>
    <property type="match status" value="1"/>
</dbReference>
<sequence length="763" mass="85243">MSLSSGSFSARTDAHPSFAQIHRFPRPAAQLLEECRRLNLFDAVTFRDFLQRVGERFAEMTTRERVGQTLVAAGILTEYQLQRLLSGQTHGLVLGHYRILDKLGSGTVGLVFLGEHVLLRRRVAIKVLPVDDTFPMEVIERFHSEMQVLSNLRHPHIVTAYDAGILPSPELTLPTLHYLVMELVGGGDLEQYLYTRNAPLDVPQACEWIRQAAAGLQEAHDHHLIHRDLKPSNLLLSDDGIIKLVDFGLARQFSSSLTQPNALLGSLEFMAPEQSLDPTSVGGAADIYALGATMFWLLTGQTPFEITNNLVQMMDDLQNSRPRRMREFRPEIPEELDAFVDSMLERDPAKRPGSPIAVMNALSRYATPARTTVMSDMALVNTASIPQMEPFVFDPSILVAAPILVVSVDPRIEAFLSKQLIPKLGHQCTVAKPEDALHIAQTQNCSVLIVENRPQVFDAKELCQKIRERPALASLRIMLLQSSATTRDLAQGLEAGADEMLPWPVDPVLLDAKLRYLFRARSLLEQLNAFNQHLQAAHRQLETSLQARLGDIRKSQDAMLFAMAKMAEAAEGESAGHQTRLKRYAVLLAEALRDDDSWRGIIDKKFLEYLDRCTPIHDIGKVCLPDHLLYKSGQLTENDRAQIEAHPVVGWSILESISKEYGTSMGFMSFAKGLVRHHHERFDGRGYPDRLVGDQIPPAARIVALADVYDALRRRRIHKAAVSHADAVTMILEDSTGQFDPSIVQVFVQVAAQFDQIFQSIPN</sequence>